<proteinExistence type="predicted"/>
<evidence type="ECO:0000313" key="1">
    <source>
        <dbReference type="EMBL" id="MCQ4840399.1"/>
    </source>
</evidence>
<gene>
    <name evidence="1" type="ORF">NE695_10805</name>
</gene>
<comment type="caution">
    <text evidence="1">The sequence shown here is derived from an EMBL/GenBank/DDBJ whole genome shotgun (WGS) entry which is preliminary data.</text>
</comment>
<evidence type="ECO:0000313" key="2">
    <source>
        <dbReference type="Proteomes" id="UP001524473"/>
    </source>
</evidence>
<sequence length="40" mass="4867">MSYEERLKRYEAEKQKLIELGISPLAYERAVIELARKWRV</sequence>
<keyword evidence="2" id="KW-1185">Reference proteome</keyword>
<dbReference type="Proteomes" id="UP001524473">
    <property type="component" value="Unassembled WGS sequence"/>
</dbReference>
<name>A0ABT1S0D6_9FIRM</name>
<dbReference type="RefSeq" id="WP_256191962.1">
    <property type="nucleotide sequence ID" value="NZ_CALCKC010000243.1"/>
</dbReference>
<organism evidence="1 2">
    <name type="scientific">Neglectibacter timonensis</name>
    <dbReference type="NCBI Taxonomy" id="1776382"/>
    <lineage>
        <taxon>Bacteria</taxon>
        <taxon>Bacillati</taxon>
        <taxon>Bacillota</taxon>
        <taxon>Clostridia</taxon>
        <taxon>Eubacteriales</taxon>
        <taxon>Oscillospiraceae</taxon>
        <taxon>Neglectibacter</taxon>
    </lineage>
</organism>
<reference evidence="1 2" key="1">
    <citation type="submission" date="2022-06" db="EMBL/GenBank/DDBJ databases">
        <title>Isolation of gut microbiota from human fecal samples.</title>
        <authorList>
            <person name="Pamer E.G."/>
            <person name="Barat B."/>
            <person name="Waligurski E."/>
            <person name="Medina S."/>
            <person name="Paddock L."/>
            <person name="Mostad J."/>
        </authorList>
    </citation>
    <scope>NUCLEOTIDE SEQUENCE [LARGE SCALE GENOMIC DNA]</scope>
    <source>
        <strain evidence="1 2">DFI.9.73</strain>
    </source>
</reference>
<protein>
    <submittedName>
        <fullName evidence="1">Uncharacterized protein</fullName>
    </submittedName>
</protein>
<accession>A0ABT1S0D6</accession>
<dbReference type="EMBL" id="JANFZH010000023">
    <property type="protein sequence ID" value="MCQ4840399.1"/>
    <property type="molecule type" value="Genomic_DNA"/>
</dbReference>